<evidence type="ECO:0008006" key="6">
    <source>
        <dbReference type="Google" id="ProtNLM"/>
    </source>
</evidence>
<feature type="domain" description="HTH myb-type" evidence="3">
    <location>
        <begin position="59"/>
        <end position="110"/>
    </location>
</feature>
<feature type="domain" description="HTH myb-type" evidence="3">
    <location>
        <begin position="112"/>
        <end position="153"/>
    </location>
</feature>
<accession>A0ABR3SK92</accession>
<organism evidence="4 5">
    <name type="scientific">Neofusicoccum ribis</name>
    <dbReference type="NCBI Taxonomy" id="45134"/>
    <lineage>
        <taxon>Eukaryota</taxon>
        <taxon>Fungi</taxon>
        <taxon>Dikarya</taxon>
        <taxon>Ascomycota</taxon>
        <taxon>Pezizomycotina</taxon>
        <taxon>Dothideomycetes</taxon>
        <taxon>Dothideomycetes incertae sedis</taxon>
        <taxon>Botryosphaeriales</taxon>
        <taxon>Botryosphaeriaceae</taxon>
        <taxon>Neofusicoccum</taxon>
    </lineage>
</organism>
<feature type="region of interest" description="Disordered" evidence="1">
    <location>
        <begin position="139"/>
        <end position="234"/>
    </location>
</feature>
<feature type="domain" description="HTH myb-type" evidence="3">
    <location>
        <begin position="1"/>
        <end position="55"/>
    </location>
</feature>
<evidence type="ECO:0000256" key="1">
    <source>
        <dbReference type="SAM" id="MobiDB-lite"/>
    </source>
</evidence>
<proteinExistence type="predicted"/>
<comment type="caution">
    <text evidence="4">The sequence shown here is derived from an EMBL/GenBank/DDBJ whole genome shotgun (WGS) entry which is preliminary data.</text>
</comment>
<dbReference type="InterPro" id="IPR017930">
    <property type="entry name" value="Myb_dom"/>
</dbReference>
<dbReference type="Pfam" id="PF00249">
    <property type="entry name" value="Myb_DNA-binding"/>
    <property type="match status" value="1"/>
</dbReference>
<evidence type="ECO:0000313" key="5">
    <source>
        <dbReference type="Proteomes" id="UP001521116"/>
    </source>
</evidence>
<feature type="compositionally biased region" description="Polar residues" evidence="1">
    <location>
        <begin position="139"/>
        <end position="165"/>
    </location>
</feature>
<evidence type="ECO:0000259" key="3">
    <source>
        <dbReference type="PROSITE" id="PS51294"/>
    </source>
</evidence>
<gene>
    <name evidence="4" type="ORF">SLS56_008373</name>
</gene>
<dbReference type="PROSITE" id="PS51294">
    <property type="entry name" value="HTH_MYB"/>
    <property type="match status" value="3"/>
</dbReference>
<feature type="compositionally biased region" description="Basic and acidic residues" evidence="1">
    <location>
        <begin position="214"/>
        <end position="232"/>
    </location>
</feature>
<dbReference type="Pfam" id="PF13921">
    <property type="entry name" value="Myb_DNA-bind_6"/>
    <property type="match status" value="1"/>
</dbReference>
<reference evidence="4 5" key="1">
    <citation type="submission" date="2024-02" db="EMBL/GenBank/DDBJ databases">
        <title>De novo assembly and annotation of 12 fungi associated with fruit tree decline syndrome in Ontario, Canada.</title>
        <authorList>
            <person name="Sulman M."/>
            <person name="Ellouze W."/>
            <person name="Ilyukhin E."/>
        </authorList>
    </citation>
    <scope>NUCLEOTIDE SEQUENCE [LARGE SCALE GENOMIC DNA]</scope>
    <source>
        <strain evidence="4 5">M1-105</strain>
    </source>
</reference>
<dbReference type="InterPro" id="IPR050560">
    <property type="entry name" value="MYB_TF"/>
</dbReference>
<dbReference type="InterPro" id="IPR001005">
    <property type="entry name" value="SANT/Myb"/>
</dbReference>
<name>A0ABR3SK92_9PEZI</name>
<dbReference type="Gene3D" id="1.10.10.60">
    <property type="entry name" value="Homeodomain-like"/>
    <property type="match status" value="3"/>
</dbReference>
<dbReference type="CDD" id="cd00167">
    <property type="entry name" value="SANT"/>
    <property type="match status" value="2"/>
</dbReference>
<feature type="domain" description="Myb-like" evidence="2">
    <location>
        <begin position="56"/>
        <end position="106"/>
    </location>
</feature>
<dbReference type="PANTHER" id="PTHR45614">
    <property type="entry name" value="MYB PROTEIN-RELATED"/>
    <property type="match status" value="1"/>
</dbReference>
<feature type="domain" description="Myb-like" evidence="2">
    <location>
        <begin position="107"/>
        <end position="153"/>
    </location>
</feature>
<dbReference type="PROSITE" id="PS50090">
    <property type="entry name" value="MYB_LIKE"/>
    <property type="match status" value="3"/>
</dbReference>
<evidence type="ECO:0000259" key="2">
    <source>
        <dbReference type="PROSITE" id="PS50090"/>
    </source>
</evidence>
<dbReference type="Proteomes" id="UP001521116">
    <property type="component" value="Unassembled WGS sequence"/>
</dbReference>
<dbReference type="EMBL" id="JAJVDC020000123">
    <property type="protein sequence ID" value="KAL1623268.1"/>
    <property type="molecule type" value="Genomic_DNA"/>
</dbReference>
<keyword evidence="5" id="KW-1185">Reference proteome</keyword>
<dbReference type="PANTHER" id="PTHR45614:SF265">
    <property type="entry name" value="MYB-LIKE DOMAIN-CONTAINING PROTEIN-RELATED"/>
    <property type="match status" value="1"/>
</dbReference>
<dbReference type="InterPro" id="IPR009057">
    <property type="entry name" value="Homeodomain-like_sf"/>
</dbReference>
<protein>
    <recommendedName>
        <fullName evidence="6">MYB transcription factor</fullName>
    </recommendedName>
</protein>
<dbReference type="SUPFAM" id="SSF46689">
    <property type="entry name" value="Homeodomain-like"/>
    <property type="match status" value="2"/>
</dbReference>
<dbReference type="SMART" id="SM00717">
    <property type="entry name" value="SANT"/>
    <property type="match status" value="3"/>
</dbReference>
<feature type="domain" description="Myb-like" evidence="2">
    <location>
        <begin position="7"/>
        <end position="55"/>
    </location>
</feature>
<evidence type="ECO:0000313" key="4">
    <source>
        <dbReference type="EMBL" id="KAL1623268.1"/>
    </source>
</evidence>
<sequence>MLRAVKKWTPEEDDLLLQKVALLCAQGKAKDWTAIASAVPGRSNKDCRKRWCNHLVGGLRKGPWDPSEDRRLAIGVKEYGVQWPLVAEEVGTRSADQCAKRWQHSLDPTLDHSKWTEEEEEKLLEVVETHGRAWKQIQTQYFPGRATNNVKNRSANPPNRSSTRALTRPRYVTLTRKRKSPSRDGKSQDASSSVGEIDSGYNSGDRMASQSPARSEETLAPGRDDSGGHSADELYSFDLSTNPAIPSADLNLPTADPFAVDAHFDFANPDYIFNMDSASSSTTCQLVTPDADHRPSSATHSADADPQSVLMDLDFPQSSSAEFVLTIKNPSPDTITAIMGVLVSSKTRFRVELK</sequence>